<keyword evidence="3 7" id="KW-1003">Cell membrane</keyword>
<keyword evidence="4 7" id="KW-0812">Transmembrane</keyword>
<dbReference type="InterPro" id="IPR032816">
    <property type="entry name" value="VTT_dom"/>
</dbReference>
<evidence type="ECO:0000256" key="2">
    <source>
        <dbReference type="ARBA" id="ARBA00008640"/>
    </source>
</evidence>
<feature type="domain" description="VTT" evidence="8">
    <location>
        <begin position="62"/>
        <end position="178"/>
    </location>
</feature>
<evidence type="ECO:0000256" key="7">
    <source>
        <dbReference type="RuleBase" id="RU366058"/>
    </source>
</evidence>
<dbReference type="Proteomes" id="UP000281708">
    <property type="component" value="Unassembled WGS sequence"/>
</dbReference>
<dbReference type="Pfam" id="PF09335">
    <property type="entry name" value="VTT_dom"/>
    <property type="match status" value="1"/>
</dbReference>
<evidence type="ECO:0000256" key="5">
    <source>
        <dbReference type="ARBA" id="ARBA00022989"/>
    </source>
</evidence>
<name>A0A3L8P467_9ACTN</name>
<feature type="transmembrane region" description="Helical" evidence="7">
    <location>
        <begin position="74"/>
        <end position="102"/>
    </location>
</feature>
<evidence type="ECO:0000256" key="4">
    <source>
        <dbReference type="ARBA" id="ARBA00022692"/>
    </source>
</evidence>
<comment type="subcellular location">
    <subcellularLocation>
        <location evidence="1 7">Cell membrane</location>
        <topology evidence="1 7">Multi-pass membrane protein</topology>
    </subcellularLocation>
</comment>
<dbReference type="EMBL" id="RDBE01000007">
    <property type="protein sequence ID" value="RLV49228.1"/>
    <property type="molecule type" value="Genomic_DNA"/>
</dbReference>
<comment type="similarity">
    <text evidence="2 7">Belongs to the TVP38/TMEM64 family.</text>
</comment>
<keyword evidence="5 7" id="KW-1133">Transmembrane helix</keyword>
<feature type="transmembrane region" description="Helical" evidence="7">
    <location>
        <begin position="155"/>
        <end position="179"/>
    </location>
</feature>
<evidence type="ECO:0000259" key="8">
    <source>
        <dbReference type="Pfam" id="PF09335"/>
    </source>
</evidence>
<feature type="transmembrane region" description="Helical" evidence="7">
    <location>
        <begin position="122"/>
        <end position="148"/>
    </location>
</feature>
<feature type="transmembrane region" description="Helical" evidence="7">
    <location>
        <begin position="42"/>
        <end position="62"/>
    </location>
</feature>
<reference evidence="9 10" key="1">
    <citation type="submission" date="2018-10" db="EMBL/GenBank/DDBJ databases">
        <title>Marmoricola sp. 4Q3S-7 whole genome shotgun sequence.</title>
        <authorList>
            <person name="Li F."/>
        </authorList>
    </citation>
    <scope>NUCLEOTIDE SEQUENCE [LARGE SCALE GENOMIC DNA]</scope>
    <source>
        <strain evidence="9 10">4Q3S-7</strain>
    </source>
</reference>
<evidence type="ECO:0000256" key="6">
    <source>
        <dbReference type="ARBA" id="ARBA00023136"/>
    </source>
</evidence>
<evidence type="ECO:0000313" key="10">
    <source>
        <dbReference type="Proteomes" id="UP000281708"/>
    </source>
</evidence>
<evidence type="ECO:0000256" key="3">
    <source>
        <dbReference type="ARBA" id="ARBA00022475"/>
    </source>
</evidence>
<feature type="transmembrane region" description="Helical" evidence="7">
    <location>
        <begin position="185"/>
        <end position="204"/>
    </location>
</feature>
<keyword evidence="6 7" id="KW-0472">Membrane</keyword>
<evidence type="ECO:0000256" key="1">
    <source>
        <dbReference type="ARBA" id="ARBA00004651"/>
    </source>
</evidence>
<proteinExistence type="inferred from homology"/>
<dbReference type="OrthoDB" id="5242213at2"/>
<protein>
    <recommendedName>
        <fullName evidence="7">TVP38/TMEM64 family membrane protein</fullName>
    </recommendedName>
</protein>
<keyword evidence="10" id="KW-1185">Reference proteome</keyword>
<sequence length="227" mass="23657">MTARRRLALRLALLLAVVALYVFVQARYGVSTLQVRHWVDGLGPWAAPGFVASYVAVALVPIPKAPFSVAGGAVFGIAAGIPLVLVGAVGGATLAFAIARRLGRSPVRGMESDRARELDDRVAAHGFVAVLLARLFPVIPYTSVNYLFGLTGLRLPVFTVTTLVGVVPSISAYVVFGSLGATPVSWPFAVLGGVVILTSGLLGLRARHRRAQDETQAVSASDLGGDG</sequence>
<dbReference type="RefSeq" id="WP_121806330.1">
    <property type="nucleotide sequence ID" value="NZ_RDBE01000007.1"/>
</dbReference>
<dbReference type="PANTHER" id="PTHR12677">
    <property type="entry name" value="GOLGI APPARATUS MEMBRANE PROTEIN TVP38-RELATED"/>
    <property type="match status" value="1"/>
</dbReference>
<dbReference type="AlphaFoldDB" id="A0A3L8P467"/>
<organism evidence="9 10">
    <name type="scientific">Nocardioides mangrovicus</name>
    <dbReference type="NCBI Taxonomy" id="2478913"/>
    <lineage>
        <taxon>Bacteria</taxon>
        <taxon>Bacillati</taxon>
        <taxon>Actinomycetota</taxon>
        <taxon>Actinomycetes</taxon>
        <taxon>Propionibacteriales</taxon>
        <taxon>Nocardioidaceae</taxon>
        <taxon>Nocardioides</taxon>
    </lineage>
</organism>
<accession>A0A3L8P467</accession>
<evidence type="ECO:0000313" key="9">
    <source>
        <dbReference type="EMBL" id="RLV49228.1"/>
    </source>
</evidence>
<dbReference type="InterPro" id="IPR015414">
    <property type="entry name" value="TMEM64"/>
</dbReference>
<dbReference type="PANTHER" id="PTHR12677:SF59">
    <property type="entry name" value="GOLGI APPARATUS MEMBRANE PROTEIN TVP38-RELATED"/>
    <property type="match status" value="1"/>
</dbReference>
<dbReference type="GO" id="GO:0005886">
    <property type="term" value="C:plasma membrane"/>
    <property type="evidence" value="ECO:0007669"/>
    <property type="project" value="UniProtKB-SubCell"/>
</dbReference>
<gene>
    <name evidence="9" type="ORF">D9V37_11805</name>
</gene>
<comment type="caution">
    <text evidence="9">The sequence shown here is derived from an EMBL/GenBank/DDBJ whole genome shotgun (WGS) entry which is preliminary data.</text>
</comment>